<organism evidence="1 2">
    <name type="scientific">Salinimicrobium tongyeongense</name>
    <dbReference type="NCBI Taxonomy" id="2809707"/>
    <lineage>
        <taxon>Bacteria</taxon>
        <taxon>Pseudomonadati</taxon>
        <taxon>Bacteroidota</taxon>
        <taxon>Flavobacteriia</taxon>
        <taxon>Flavobacteriales</taxon>
        <taxon>Flavobacteriaceae</taxon>
        <taxon>Salinimicrobium</taxon>
    </lineage>
</organism>
<evidence type="ECO:0000313" key="1">
    <source>
        <dbReference type="EMBL" id="UZH55629.1"/>
    </source>
</evidence>
<accession>A0ABY6NS78</accession>
<dbReference type="RefSeq" id="WP_265164014.1">
    <property type="nucleotide sequence ID" value="NZ_CP069620.1"/>
</dbReference>
<protein>
    <recommendedName>
        <fullName evidence="3">Alpha-2,3-sialyltransferase (CST-I)</fullName>
    </recommendedName>
</protein>
<dbReference type="Proteomes" id="UP001163981">
    <property type="component" value="Chromosome"/>
</dbReference>
<gene>
    <name evidence="1" type="ORF">JRG66_01655</name>
</gene>
<sequence>MDLKSLFRSRNYQHFFHRIKPFPASVKKEPLDYSGFEDLNDLIEYLEIKNYKKIVVVASGPSASKINYDQENLYFACNDSLRLVQDLPHVYMLYDMFYLTRYLKTYGGESGWKGSIFWYNYNNPHSHKIYRLTRKYLNYYSRKKREFLITNKAGEDLQPVYGQVESLLQEVFDYRHYRVNSGFNTLVFAALMAHLENKPLEVYGLDMGIGGNKYFNKDSPLGRSVKSQKNRELVGVFLDKLYKSKVETMNFSNFQGNVEG</sequence>
<proteinExistence type="predicted"/>
<evidence type="ECO:0000313" key="2">
    <source>
        <dbReference type="Proteomes" id="UP001163981"/>
    </source>
</evidence>
<evidence type="ECO:0008006" key="3">
    <source>
        <dbReference type="Google" id="ProtNLM"/>
    </source>
</evidence>
<dbReference type="EMBL" id="CP069620">
    <property type="protein sequence ID" value="UZH55629.1"/>
    <property type="molecule type" value="Genomic_DNA"/>
</dbReference>
<name>A0ABY6NS78_9FLAO</name>
<keyword evidence="2" id="KW-1185">Reference proteome</keyword>
<reference evidence="1" key="1">
    <citation type="submission" date="2021-02" db="EMBL/GenBank/DDBJ databases">
        <title>Salinimicrobium sp. nov. isolated from seawater in Tongyeong, Republic of Korea.</title>
        <authorList>
            <person name="Lee S.-J."/>
        </authorList>
    </citation>
    <scope>NUCLEOTIDE SEQUENCE</scope>
    <source>
        <strain evidence="1">HN-2-9-2</strain>
    </source>
</reference>